<dbReference type="Pfam" id="PF12515">
    <property type="entry name" value="CaATP_NAI"/>
    <property type="match status" value="1"/>
</dbReference>
<dbReference type="Gramene" id="BGIOSGA026674-TA">
    <property type="protein sequence ID" value="BGIOSGA026674-PA"/>
    <property type="gene ID" value="BGIOSGA026674"/>
</dbReference>
<name>A2YX26_ORYSI</name>
<dbReference type="AlphaFoldDB" id="A2YX26"/>
<dbReference type="InterPro" id="IPR024750">
    <property type="entry name" value="Ca_ATPase_N_dom"/>
</dbReference>
<sequence length="198" mass="21871">MAQGRLLTLLPPPPPESRSTGRDRSEESDVEGMLDDPFDVVPQKKKKEASSVDRLRRWRQAALMLNTSRHVICNLDLKKEEEKMREICRRASTSDTVTHGAFPPDVSVPALMLEPCAGQKLGLFVSAPEVAIRMLRDQGRPSPFEPNFGRPEPRKIRSATPDGMTGDVRTGDGDSEYVLEMEEADSSGIQSVEGGIIL</sequence>
<evidence type="ECO:0000256" key="1">
    <source>
        <dbReference type="SAM" id="MobiDB-lite"/>
    </source>
</evidence>
<accession>A2YX26</accession>
<dbReference type="GO" id="GO:0005516">
    <property type="term" value="F:calmodulin binding"/>
    <property type="evidence" value="ECO:0007669"/>
    <property type="project" value="InterPro"/>
</dbReference>
<proteinExistence type="predicted"/>
<dbReference type="OMA" id="MLEPCAG"/>
<feature type="region of interest" description="Disordered" evidence="1">
    <location>
        <begin position="1"/>
        <end position="46"/>
    </location>
</feature>
<reference evidence="3 4" key="1">
    <citation type="journal article" date="2005" name="PLoS Biol.">
        <title>The genomes of Oryza sativa: a history of duplications.</title>
        <authorList>
            <person name="Yu J."/>
            <person name="Wang J."/>
            <person name="Lin W."/>
            <person name="Li S."/>
            <person name="Li H."/>
            <person name="Zhou J."/>
            <person name="Ni P."/>
            <person name="Dong W."/>
            <person name="Hu S."/>
            <person name="Zeng C."/>
            <person name="Zhang J."/>
            <person name="Zhang Y."/>
            <person name="Li R."/>
            <person name="Xu Z."/>
            <person name="Li S."/>
            <person name="Li X."/>
            <person name="Zheng H."/>
            <person name="Cong L."/>
            <person name="Lin L."/>
            <person name="Yin J."/>
            <person name="Geng J."/>
            <person name="Li G."/>
            <person name="Shi J."/>
            <person name="Liu J."/>
            <person name="Lv H."/>
            <person name="Li J."/>
            <person name="Wang J."/>
            <person name="Deng Y."/>
            <person name="Ran L."/>
            <person name="Shi X."/>
            <person name="Wang X."/>
            <person name="Wu Q."/>
            <person name="Li C."/>
            <person name="Ren X."/>
            <person name="Wang J."/>
            <person name="Wang X."/>
            <person name="Li D."/>
            <person name="Liu D."/>
            <person name="Zhang X."/>
            <person name="Ji Z."/>
            <person name="Zhao W."/>
            <person name="Sun Y."/>
            <person name="Zhang Z."/>
            <person name="Bao J."/>
            <person name="Han Y."/>
            <person name="Dong L."/>
            <person name="Ji J."/>
            <person name="Chen P."/>
            <person name="Wu S."/>
            <person name="Liu J."/>
            <person name="Xiao Y."/>
            <person name="Bu D."/>
            <person name="Tan J."/>
            <person name="Yang L."/>
            <person name="Ye C."/>
            <person name="Zhang J."/>
            <person name="Xu J."/>
            <person name="Zhou Y."/>
            <person name="Yu Y."/>
            <person name="Zhang B."/>
            <person name="Zhuang S."/>
            <person name="Wei H."/>
            <person name="Liu B."/>
            <person name="Lei M."/>
            <person name="Yu H."/>
            <person name="Li Y."/>
            <person name="Xu H."/>
            <person name="Wei S."/>
            <person name="He X."/>
            <person name="Fang L."/>
            <person name="Zhang Z."/>
            <person name="Zhang Y."/>
            <person name="Huang X."/>
            <person name="Su Z."/>
            <person name="Tong W."/>
            <person name="Li J."/>
            <person name="Tong Z."/>
            <person name="Li S."/>
            <person name="Ye J."/>
            <person name="Wang L."/>
            <person name="Fang L."/>
            <person name="Lei T."/>
            <person name="Chen C."/>
            <person name="Chen H."/>
            <person name="Xu Z."/>
            <person name="Li H."/>
            <person name="Huang H."/>
            <person name="Zhang F."/>
            <person name="Xu H."/>
            <person name="Li N."/>
            <person name="Zhao C."/>
            <person name="Li S."/>
            <person name="Dong L."/>
            <person name="Huang Y."/>
            <person name="Li L."/>
            <person name="Xi Y."/>
            <person name="Qi Q."/>
            <person name="Li W."/>
            <person name="Zhang B."/>
            <person name="Hu W."/>
            <person name="Zhang Y."/>
            <person name="Tian X."/>
            <person name="Jiao Y."/>
            <person name="Liang X."/>
            <person name="Jin J."/>
            <person name="Gao L."/>
            <person name="Zheng W."/>
            <person name="Hao B."/>
            <person name="Liu S."/>
            <person name="Wang W."/>
            <person name="Yuan L."/>
            <person name="Cao M."/>
            <person name="McDermott J."/>
            <person name="Samudrala R."/>
            <person name="Wang J."/>
            <person name="Wong G.K."/>
            <person name="Yang H."/>
        </authorList>
    </citation>
    <scope>NUCLEOTIDE SEQUENCE [LARGE SCALE GENOMIC DNA]</scope>
    <source>
        <strain evidence="4">cv. 93-11</strain>
    </source>
</reference>
<dbReference type="HOGENOM" id="CLU_1621561_0_0_1"/>
<dbReference type="Proteomes" id="UP000007015">
    <property type="component" value="Chromosome 8"/>
</dbReference>
<dbReference type="EMBL" id="CM000133">
    <property type="protein sequence ID" value="EAZ07637.1"/>
    <property type="molecule type" value="Genomic_DNA"/>
</dbReference>
<evidence type="ECO:0000313" key="3">
    <source>
        <dbReference type="EMBL" id="EAZ07637.1"/>
    </source>
</evidence>
<organism evidence="3 4">
    <name type="scientific">Oryza sativa subsp. indica</name>
    <name type="common">Rice</name>
    <dbReference type="NCBI Taxonomy" id="39946"/>
    <lineage>
        <taxon>Eukaryota</taxon>
        <taxon>Viridiplantae</taxon>
        <taxon>Streptophyta</taxon>
        <taxon>Embryophyta</taxon>
        <taxon>Tracheophyta</taxon>
        <taxon>Spermatophyta</taxon>
        <taxon>Magnoliopsida</taxon>
        <taxon>Liliopsida</taxon>
        <taxon>Poales</taxon>
        <taxon>Poaceae</taxon>
        <taxon>BOP clade</taxon>
        <taxon>Oryzoideae</taxon>
        <taxon>Oryzeae</taxon>
        <taxon>Oryzinae</taxon>
        <taxon>Oryza</taxon>
        <taxon>Oryza sativa</taxon>
    </lineage>
</organism>
<protein>
    <recommendedName>
        <fullName evidence="2">Calcium-transporting P-type ATPase N-terminal autoinhibitory domain-containing protein</fullName>
    </recommendedName>
</protein>
<dbReference type="STRING" id="39946.A2YX26"/>
<evidence type="ECO:0000313" key="4">
    <source>
        <dbReference type="Proteomes" id="UP000007015"/>
    </source>
</evidence>
<feature type="compositionally biased region" description="Acidic residues" evidence="1">
    <location>
        <begin position="28"/>
        <end position="38"/>
    </location>
</feature>
<gene>
    <name evidence="3" type="ORF">OsI_29888</name>
</gene>
<evidence type="ECO:0000259" key="2">
    <source>
        <dbReference type="Pfam" id="PF12515"/>
    </source>
</evidence>
<dbReference type="Gene3D" id="1.20.5.170">
    <property type="match status" value="1"/>
</dbReference>
<feature type="domain" description="Calcium-transporting P-type ATPase N-terminal autoinhibitory" evidence="2">
    <location>
        <begin position="34"/>
        <end position="82"/>
    </location>
</feature>
<keyword evidence="4" id="KW-1185">Reference proteome</keyword>
<feature type="region of interest" description="Disordered" evidence="1">
    <location>
        <begin position="141"/>
        <end position="173"/>
    </location>
</feature>